<keyword evidence="3" id="KW-0863">Zinc-finger</keyword>
<feature type="compositionally biased region" description="Polar residues" evidence="4">
    <location>
        <begin position="878"/>
        <end position="888"/>
    </location>
</feature>
<dbReference type="Proteomes" id="UP000187406">
    <property type="component" value="Unassembled WGS sequence"/>
</dbReference>
<evidence type="ECO:0000313" key="6">
    <source>
        <dbReference type="EMBL" id="GAV78000.1"/>
    </source>
</evidence>
<dbReference type="GO" id="GO:0005634">
    <property type="term" value="C:nucleus"/>
    <property type="evidence" value="ECO:0007669"/>
    <property type="project" value="UniProtKB-SubCell"/>
</dbReference>
<feature type="domain" description="RING-type" evidence="5">
    <location>
        <begin position="62"/>
        <end position="101"/>
    </location>
</feature>
<dbReference type="AlphaFoldDB" id="A0A1Q3CCM9"/>
<dbReference type="InterPro" id="IPR001841">
    <property type="entry name" value="Znf_RING"/>
</dbReference>
<accession>A0A1Q3CCM9</accession>
<name>A0A1Q3CCM9_CEPFO</name>
<dbReference type="PANTHER" id="PTHR47358:SF2">
    <property type="entry name" value="E3 UBIQUITIN-PROTEIN LIGASE HOS1"/>
    <property type="match status" value="1"/>
</dbReference>
<evidence type="ECO:0000256" key="2">
    <source>
        <dbReference type="ARBA" id="ARBA00023242"/>
    </source>
</evidence>
<gene>
    <name evidence="6" type="ORF">CFOL_v3_21468</name>
</gene>
<evidence type="ECO:0000259" key="5">
    <source>
        <dbReference type="PROSITE" id="PS50089"/>
    </source>
</evidence>
<feature type="region of interest" description="Disordered" evidence="4">
    <location>
        <begin position="801"/>
        <end position="837"/>
    </location>
</feature>
<dbReference type="GO" id="GO:0004842">
    <property type="term" value="F:ubiquitin-protein transferase activity"/>
    <property type="evidence" value="ECO:0007669"/>
    <property type="project" value="InterPro"/>
</dbReference>
<dbReference type="GO" id="GO:0016567">
    <property type="term" value="P:protein ubiquitination"/>
    <property type="evidence" value="ECO:0007669"/>
    <property type="project" value="InterPro"/>
</dbReference>
<evidence type="ECO:0000313" key="7">
    <source>
        <dbReference type="Proteomes" id="UP000187406"/>
    </source>
</evidence>
<dbReference type="PROSITE" id="PS50089">
    <property type="entry name" value="ZF_RING_2"/>
    <property type="match status" value="1"/>
</dbReference>
<dbReference type="EMBL" id="BDDD01001724">
    <property type="protein sequence ID" value="GAV78000.1"/>
    <property type="molecule type" value="Genomic_DNA"/>
</dbReference>
<dbReference type="Pfam" id="PF13934">
    <property type="entry name" value="ELYS"/>
    <property type="match status" value="1"/>
</dbReference>
<dbReference type="InParanoid" id="A0A1Q3CCM9"/>
<evidence type="ECO:0000256" key="3">
    <source>
        <dbReference type="PROSITE-ProRule" id="PRU00175"/>
    </source>
</evidence>
<dbReference type="InterPro" id="IPR044718">
    <property type="entry name" value="HOS1"/>
</dbReference>
<keyword evidence="3" id="KW-0479">Metal-binding</keyword>
<proteinExistence type="predicted"/>
<evidence type="ECO:0000256" key="1">
    <source>
        <dbReference type="ARBA" id="ARBA00004123"/>
    </source>
</evidence>
<dbReference type="GO" id="GO:0008270">
    <property type="term" value="F:zinc ion binding"/>
    <property type="evidence" value="ECO:0007669"/>
    <property type="project" value="UniProtKB-KW"/>
</dbReference>
<feature type="region of interest" description="Disordered" evidence="4">
    <location>
        <begin position="1"/>
        <end position="30"/>
    </location>
</feature>
<reference evidence="7" key="1">
    <citation type="submission" date="2016-04" db="EMBL/GenBank/DDBJ databases">
        <title>Cephalotus genome sequencing.</title>
        <authorList>
            <person name="Fukushima K."/>
            <person name="Hasebe M."/>
            <person name="Fang X."/>
        </authorList>
    </citation>
    <scope>NUCLEOTIDE SEQUENCE [LARGE SCALE GENOMIC DNA]</scope>
    <source>
        <strain evidence="7">cv. St1</strain>
    </source>
</reference>
<comment type="caution">
    <text evidence="6">The sequence shown here is derived from an EMBL/GenBank/DDBJ whole genome shotgun (WGS) entry which is preliminary data.</text>
</comment>
<feature type="region of interest" description="Disordered" evidence="4">
    <location>
        <begin position="857"/>
        <end position="888"/>
    </location>
</feature>
<evidence type="ECO:0000256" key="4">
    <source>
        <dbReference type="SAM" id="MobiDB-lite"/>
    </source>
</evidence>
<feature type="compositionally biased region" description="Basic and acidic residues" evidence="4">
    <location>
        <begin position="826"/>
        <end position="836"/>
    </location>
</feature>
<feature type="compositionally biased region" description="Basic residues" evidence="4">
    <location>
        <begin position="956"/>
        <end position="966"/>
    </location>
</feature>
<keyword evidence="7" id="KW-1185">Reference proteome</keyword>
<keyword evidence="2" id="KW-0539">Nucleus</keyword>
<dbReference type="FunCoup" id="A0A1Q3CCM9">
    <property type="interactions" value="2562"/>
</dbReference>
<comment type="subcellular location">
    <subcellularLocation>
        <location evidence="1">Nucleus</location>
    </subcellularLocation>
</comment>
<dbReference type="InterPro" id="IPR025151">
    <property type="entry name" value="ELYS_dom"/>
</dbReference>
<feature type="region of interest" description="Disordered" evidence="4">
    <location>
        <begin position="919"/>
        <end position="966"/>
    </location>
</feature>
<organism evidence="6 7">
    <name type="scientific">Cephalotus follicularis</name>
    <name type="common">Albany pitcher plant</name>
    <dbReference type="NCBI Taxonomy" id="3775"/>
    <lineage>
        <taxon>Eukaryota</taxon>
        <taxon>Viridiplantae</taxon>
        <taxon>Streptophyta</taxon>
        <taxon>Embryophyta</taxon>
        <taxon>Tracheophyta</taxon>
        <taxon>Spermatophyta</taxon>
        <taxon>Magnoliopsida</taxon>
        <taxon>eudicotyledons</taxon>
        <taxon>Gunneridae</taxon>
        <taxon>Pentapetalae</taxon>
        <taxon>rosids</taxon>
        <taxon>fabids</taxon>
        <taxon>Oxalidales</taxon>
        <taxon>Cephalotaceae</taxon>
        <taxon>Cephalotus</taxon>
    </lineage>
</organism>
<keyword evidence="3" id="KW-0862">Zinc</keyword>
<dbReference type="PANTHER" id="PTHR47358">
    <property type="entry name" value="E3 UBIQUITIN-PROTEIN LIGASE HOS1"/>
    <property type="match status" value="1"/>
</dbReference>
<dbReference type="OrthoDB" id="20729at2759"/>
<protein>
    <submittedName>
        <fullName evidence="6">ELYS domain-containing protein</fullName>
    </submittedName>
</protein>
<sequence>MERIGINGHYSPTTSADSGRIVRSAPPSVEPNYSSKALEEALGELASIDLIDLCNEAKVECCRATRDLRSCARTVDIMLSCGHASLCLECVQRCDFCPICRVPMPKDGNRYRYRLYNKLRAVGLVSKRYDERFHYNDNGDIRLTEAVQRLYSLFDVAMENNLISLICHYVTDVCMDESAVSSDPFISVLLDEVVVKDWCKRTFKKIIAELQGIYGLEVGEMRTRLSLLLKLSMQLTGVSNVLDVLESSFKGNLSAQLYDLQHLQESILKTKQHVDIMIWCIRHQFLENVRPRYPNFASWRSHVRERKSTAIKRAWSAPANHSAESNGQDGSLFIEDALANLDIEQGYPLEIGEESEVAVLRKDGGSSIFRARIEGVAGCYPFENLRAAVDVLFLHGSSDLVVAKQAIFLYYMFDRHWTMPDEQWRHIIDDFAATFNITRHSLLESLAFYLLDDHTDEALLEVCHLLPEICGPATHPKIAQVLLERQNPDAALMVLRWSGRDGGSQLVSLNEALTAIRVRVECGLLTEAFIYQRMLCNKIREKKLKGGPSEDNSENLKGECRTWTDWVETLVSEICCLCIWRNLVDQMIELPWNSDEEKYLHKTLLESAIYDSSTAIGNLLVVYYLQRYRYAEAYQVNLRLQSVEQGFISKNSISEEVLSKITSASHWRKSLVDKCVELLPEIQQQQVKIGKSPDIPVLSGNEVEMPAKSYFPEVQQPKLSSLLVSSSADSSLFLQMDHLSSPPKPSVSVGGSVSNQFELGNYRSSSVLHERLLANTGGPKREVGVRKNVRDDDVMTLRVRPVSPMNATPLKKVGRSSLRVLPNSQLEDKQSDKSLQEAEQNGFINEFQKTSPLYSHRVTADRSSPGSNLGLFKDSSQDLRSSMSNRRVQWDSNVGPETLVSSDVLMDISWTHREKLAVEDTNLNGGPRWRSDGSSDEEDQSLDRASGLSSYSNPRRGTRRNRFPRR</sequence>
<dbReference type="STRING" id="3775.A0A1Q3CCM9"/>